<proteinExistence type="predicted"/>
<evidence type="ECO:0000256" key="2">
    <source>
        <dbReference type="SAM" id="MobiDB-lite"/>
    </source>
</evidence>
<dbReference type="AlphaFoldDB" id="A0AAW1NRP8"/>
<evidence type="ECO:0000313" key="3">
    <source>
        <dbReference type="EMBL" id="KAK9792240.1"/>
    </source>
</evidence>
<sequence length="177" mass="19206">MVSFGLKSAKRPRLSQSGAFAAEDEAEHSPPHLTPEEALESSTREQAAGEAFAAQGKFSSALQCWNRAIALTPERALLHEMKAQALLEVDEVWAAMQCARQAVALAPNWPEAHLTLGRANIELGEPGLALSNMEEALRLQPGHTEATAEISTIRMLVQQQKQQNPNGGKRLHVVPNT</sequence>
<dbReference type="PANTHER" id="PTHR15544">
    <property type="entry name" value="OSMOSIS RESPONSIVE FACTOR"/>
    <property type="match status" value="1"/>
</dbReference>
<dbReference type="EMBL" id="JALJOQ010000166">
    <property type="protein sequence ID" value="KAK9792240.1"/>
    <property type="molecule type" value="Genomic_DNA"/>
</dbReference>
<organism evidence="3 4">
    <name type="scientific">Symbiochloris irregularis</name>
    <dbReference type="NCBI Taxonomy" id="706552"/>
    <lineage>
        <taxon>Eukaryota</taxon>
        <taxon>Viridiplantae</taxon>
        <taxon>Chlorophyta</taxon>
        <taxon>core chlorophytes</taxon>
        <taxon>Trebouxiophyceae</taxon>
        <taxon>Trebouxiales</taxon>
        <taxon>Trebouxiaceae</taxon>
        <taxon>Symbiochloris</taxon>
    </lineage>
</organism>
<reference evidence="3 4" key="1">
    <citation type="journal article" date="2024" name="Nat. Commun.">
        <title>Phylogenomics reveals the evolutionary origins of lichenization in chlorophyte algae.</title>
        <authorList>
            <person name="Puginier C."/>
            <person name="Libourel C."/>
            <person name="Otte J."/>
            <person name="Skaloud P."/>
            <person name="Haon M."/>
            <person name="Grisel S."/>
            <person name="Petersen M."/>
            <person name="Berrin J.G."/>
            <person name="Delaux P.M."/>
            <person name="Dal Grande F."/>
            <person name="Keller J."/>
        </authorList>
    </citation>
    <scope>NUCLEOTIDE SEQUENCE [LARGE SCALE GENOMIC DNA]</scope>
    <source>
        <strain evidence="3 4">SAG 2036</strain>
    </source>
</reference>
<dbReference type="Pfam" id="PF13414">
    <property type="entry name" value="TPR_11"/>
    <property type="match status" value="1"/>
</dbReference>
<evidence type="ECO:0000256" key="1">
    <source>
        <dbReference type="PROSITE-ProRule" id="PRU00339"/>
    </source>
</evidence>
<feature type="region of interest" description="Disordered" evidence="2">
    <location>
        <begin position="1"/>
        <end position="50"/>
    </location>
</feature>
<accession>A0AAW1NRP8</accession>
<dbReference type="SMART" id="SM00028">
    <property type="entry name" value="TPR"/>
    <property type="match status" value="3"/>
</dbReference>
<name>A0AAW1NRP8_9CHLO</name>
<dbReference type="SUPFAM" id="SSF48452">
    <property type="entry name" value="TPR-like"/>
    <property type="match status" value="1"/>
</dbReference>
<dbReference type="Gene3D" id="1.25.40.10">
    <property type="entry name" value="Tetratricopeptide repeat domain"/>
    <property type="match status" value="1"/>
</dbReference>
<dbReference type="Pfam" id="PF13181">
    <property type="entry name" value="TPR_8"/>
    <property type="match status" value="1"/>
</dbReference>
<comment type="caution">
    <text evidence="3">The sequence shown here is derived from an EMBL/GenBank/DDBJ whole genome shotgun (WGS) entry which is preliminary data.</text>
</comment>
<protein>
    <submittedName>
        <fullName evidence="3">Uncharacterized protein</fullName>
    </submittedName>
</protein>
<feature type="repeat" description="TPR" evidence="1">
    <location>
        <begin position="42"/>
        <end position="75"/>
    </location>
</feature>
<keyword evidence="4" id="KW-1185">Reference proteome</keyword>
<dbReference type="Proteomes" id="UP001465755">
    <property type="component" value="Unassembled WGS sequence"/>
</dbReference>
<keyword evidence="1" id="KW-0802">TPR repeat</keyword>
<dbReference type="InterPro" id="IPR019734">
    <property type="entry name" value="TPR_rpt"/>
</dbReference>
<dbReference type="InterPro" id="IPR011990">
    <property type="entry name" value="TPR-like_helical_dom_sf"/>
</dbReference>
<feature type="repeat" description="TPR" evidence="1">
    <location>
        <begin position="110"/>
        <end position="143"/>
    </location>
</feature>
<dbReference type="PANTHER" id="PTHR15544:SF0">
    <property type="entry name" value="TETRATRICOPEPTIDE REPEAT PROTEIN 33"/>
    <property type="match status" value="1"/>
</dbReference>
<gene>
    <name evidence="3" type="ORF">WJX73_003454</name>
</gene>
<evidence type="ECO:0000313" key="4">
    <source>
        <dbReference type="Proteomes" id="UP001465755"/>
    </source>
</evidence>
<dbReference type="PROSITE" id="PS50005">
    <property type="entry name" value="TPR"/>
    <property type="match status" value="2"/>
</dbReference>
<dbReference type="InterPro" id="IPR052658">
    <property type="entry name" value="TPR-containing"/>
</dbReference>